<reference evidence="2 3" key="1">
    <citation type="journal article" date="2011" name="PLoS ONE">
        <title>Haloquadratum walsbyi: limited diversity in a global pond.</title>
        <authorList>
            <person name="Dyall-Smith M."/>
            <person name="Pfeiffer F."/>
            <person name="Klee K."/>
            <person name="Palm P."/>
            <person name="Gross K."/>
            <person name="Schuster S.C."/>
            <person name="Rampp M."/>
            <person name="Oesterhelt D."/>
        </authorList>
    </citation>
    <scope>NUCLEOTIDE SEQUENCE [LARGE SCALE GENOMIC DNA]</scope>
    <source>
        <strain evidence="3">DSM 16854 / JCM 12705 / C23</strain>
    </source>
</reference>
<dbReference type="InterPro" id="IPR011042">
    <property type="entry name" value="6-blade_b-propeller_TolB-like"/>
</dbReference>
<keyword evidence="1" id="KW-0472">Membrane</keyword>
<dbReference type="Pfam" id="PF05935">
    <property type="entry name" value="Arylsulfotrans"/>
    <property type="match status" value="1"/>
</dbReference>
<dbReference type="HOGENOM" id="CLU_037095_0_0_2"/>
<feature type="transmembrane region" description="Helical" evidence="1">
    <location>
        <begin position="422"/>
        <end position="444"/>
    </location>
</feature>
<dbReference type="InterPro" id="IPR053143">
    <property type="entry name" value="Arylsulfate_ST"/>
</dbReference>
<evidence type="ECO:0000313" key="2">
    <source>
        <dbReference type="EMBL" id="CCC41524.1"/>
    </source>
</evidence>
<evidence type="ECO:0000313" key="3">
    <source>
        <dbReference type="Proteomes" id="UP000007954"/>
    </source>
</evidence>
<accession>G0LN54</accession>
<dbReference type="InterPro" id="IPR010262">
    <property type="entry name" value="Arylsulfotransferase_bact"/>
</dbReference>
<dbReference type="EMBL" id="FR746099">
    <property type="protein sequence ID" value="CCC41524.1"/>
    <property type="molecule type" value="Genomic_DNA"/>
</dbReference>
<dbReference type="Proteomes" id="UP000007954">
    <property type="component" value="Chromosome"/>
</dbReference>
<dbReference type="Gene3D" id="2.120.10.30">
    <property type="entry name" value="TolB, C-terminal domain"/>
    <property type="match status" value="1"/>
</dbReference>
<dbReference type="AlphaFoldDB" id="G0LN54"/>
<dbReference type="RefSeq" id="WP_014556882.1">
    <property type="nucleotide sequence ID" value="NC_017459.1"/>
</dbReference>
<gene>
    <name evidence="2" type="ordered locus">Hqrw_3789</name>
</gene>
<dbReference type="PANTHER" id="PTHR35340">
    <property type="entry name" value="PQQ ENZYME REPEAT PROTEIN-RELATED"/>
    <property type="match status" value="1"/>
</dbReference>
<proteinExistence type="predicted"/>
<organism evidence="2 3">
    <name type="scientific">Haloquadratum walsbyi (strain DSM 16854 / JCM 12705 / C23)</name>
    <dbReference type="NCBI Taxonomy" id="768065"/>
    <lineage>
        <taxon>Archaea</taxon>
        <taxon>Methanobacteriati</taxon>
        <taxon>Methanobacteriota</taxon>
        <taxon>Stenosarchaea group</taxon>
        <taxon>Halobacteria</taxon>
        <taxon>Halobacteriales</taxon>
        <taxon>Haloferacaceae</taxon>
        <taxon>Haloquadratum</taxon>
    </lineage>
</organism>
<dbReference type="GO" id="GO:0004062">
    <property type="term" value="F:aryl sulfotransferase activity"/>
    <property type="evidence" value="ECO:0007669"/>
    <property type="project" value="InterPro"/>
</dbReference>
<dbReference type="PANTHER" id="PTHR35340:SF5">
    <property type="entry name" value="ASST-DOMAIN-CONTAINING PROTEIN"/>
    <property type="match status" value="1"/>
</dbReference>
<dbReference type="SUPFAM" id="SSF101898">
    <property type="entry name" value="NHL repeat"/>
    <property type="match status" value="1"/>
</dbReference>
<name>G0LN54_HALWC</name>
<keyword evidence="1" id="KW-0812">Transmembrane</keyword>
<protein>
    <submittedName>
        <fullName evidence="2">Uncharacterized protein</fullName>
    </submittedName>
</protein>
<dbReference type="GeneID" id="12448648"/>
<dbReference type="KEGG" id="hwc:Hqrw_3789"/>
<keyword evidence="1" id="KW-1133">Transmembrane helix</keyword>
<evidence type="ECO:0000256" key="1">
    <source>
        <dbReference type="SAM" id="Phobius"/>
    </source>
</evidence>
<sequence length="467" mass="52555">MLTAFRSRAYLIRLITVLLIIILVTPSITSAITYDASAQPALEKGTITKPANGSTVISAQGYTFRGNTNEKKPARLVAVDERGDLKWTHTDNIGGSAWFYDVDPLPNGNLLVSSPRAGETVVFEFNRTTKTRVWQKRFAMEDTHDIDYLGENRFVIANMREWNESADASDDRVVIYNRSTDAITWQWKFRNHFSAETDGGYSKDWTHVNDVDPIGEDRLLLSPRNFDQVIVVDIETKQIVERLGRDGAHEILQEQHNPDWLMSDTGTPTILVADSENDRVVEYAKLDNEWTRTWTVGTNTLTWPRDADRLPNGNTLIVDTLNHRVIEVTPMGEVVWEYYATWGPYDAERVVHGDESNGPTMRDINASGNYPITGSANLTTVSNNGVGVADWVRTTSAGTPLAEPASAIATQWAHVTPWIRPVWMTGWDLLFALGSLIIVMMWLIGEVITARQRLLATFRDLWNNMGI</sequence>